<reference evidence="1 4" key="2">
    <citation type="submission" date="2020-02" db="EMBL/GenBank/DDBJ databases">
        <title>Whole-genome sequencing and comparative analysis of the genomes of Bacteroides thetaiotaomicron and Escherichia coli isolated from a healthy resident in Vietnam.</title>
        <authorList>
            <person name="Mohsin M."/>
            <person name="Tanaka K."/>
            <person name="Kawahara R."/>
            <person name="Kondo S."/>
            <person name="Noguchi H."/>
            <person name="Motooka D."/>
            <person name="Nakamura S."/>
            <person name="Khong D.T."/>
            <person name="Nguyen T.N."/>
            <person name="Tran H.T."/>
            <person name="Yamamoto Y."/>
        </authorList>
    </citation>
    <scope>NUCLEOTIDE SEQUENCE [LARGE SCALE GENOMIC DNA]</scope>
    <source>
        <strain evidence="1 4">F9-2</strain>
    </source>
</reference>
<reference evidence="2 3" key="1">
    <citation type="submission" date="2018-08" db="EMBL/GenBank/DDBJ databases">
        <title>A genome reference for cultivated species of the human gut microbiota.</title>
        <authorList>
            <person name="Zou Y."/>
            <person name="Xue W."/>
            <person name="Luo G."/>
        </authorList>
    </citation>
    <scope>NUCLEOTIDE SEQUENCE [LARGE SCALE GENOMIC DNA]</scope>
    <source>
        <strain evidence="2 3">AM30-26</strain>
    </source>
</reference>
<accession>A0A139KQV0</accession>
<sequence length="64" mass="7561">MEGKKFKHKYLPYLTCVVVAATRKGYKVLETQVLGGRRKPKTKTAYYYDIDFDKERGLWQEEGK</sequence>
<dbReference type="EMBL" id="QSJP01000001">
    <property type="protein sequence ID" value="RHD91722.1"/>
    <property type="molecule type" value="Genomic_DNA"/>
</dbReference>
<evidence type="ECO:0000313" key="1">
    <source>
        <dbReference type="EMBL" id="BCA51857.1"/>
    </source>
</evidence>
<proteinExistence type="predicted"/>
<dbReference type="AlphaFoldDB" id="A0A139KQV0"/>
<dbReference type="GeneID" id="69983872"/>
<gene>
    <name evidence="1" type="ORF">BatF92_37990</name>
    <name evidence="2" type="ORF">DW780_01625</name>
</gene>
<organism evidence="2 3">
    <name type="scientific">Bacteroides thetaiotaomicron</name>
    <dbReference type="NCBI Taxonomy" id="818"/>
    <lineage>
        <taxon>Bacteria</taxon>
        <taxon>Pseudomonadati</taxon>
        <taxon>Bacteroidota</taxon>
        <taxon>Bacteroidia</taxon>
        <taxon>Bacteroidales</taxon>
        <taxon>Bacteroidaceae</taxon>
        <taxon>Bacteroides</taxon>
    </lineage>
</organism>
<evidence type="ECO:0000313" key="4">
    <source>
        <dbReference type="Proteomes" id="UP000500882"/>
    </source>
</evidence>
<dbReference type="EMBL" id="AP022660">
    <property type="protein sequence ID" value="BCA51857.1"/>
    <property type="molecule type" value="Genomic_DNA"/>
</dbReference>
<protein>
    <submittedName>
        <fullName evidence="2">Uncharacterized protein</fullName>
    </submittedName>
</protein>
<evidence type="ECO:0000313" key="2">
    <source>
        <dbReference type="EMBL" id="RHD91722.1"/>
    </source>
</evidence>
<evidence type="ECO:0000313" key="3">
    <source>
        <dbReference type="Proteomes" id="UP000284785"/>
    </source>
</evidence>
<name>A0A139KQV0_BACT4</name>
<dbReference type="Proteomes" id="UP000500882">
    <property type="component" value="Chromosome"/>
</dbReference>
<dbReference type="Proteomes" id="UP000284785">
    <property type="component" value="Unassembled WGS sequence"/>
</dbReference>
<dbReference type="RefSeq" id="WP_008640960.1">
    <property type="nucleotide sequence ID" value="NZ_AP022660.1"/>
</dbReference>